<protein>
    <recommendedName>
        <fullName evidence="3">Lipoprotein</fullName>
    </recommendedName>
</protein>
<accession>A0A202CDB1</accession>
<dbReference type="EMBL" id="MVAG01000057">
    <property type="protein sequence ID" value="OVE61781.1"/>
    <property type="molecule type" value="Genomic_DNA"/>
</dbReference>
<proteinExistence type="predicted"/>
<reference evidence="2" key="1">
    <citation type="submission" date="2017-02" db="EMBL/GenBank/DDBJ databases">
        <authorList>
            <person name="Tetz G."/>
            <person name="Tetz V."/>
        </authorList>
    </citation>
    <scope>NUCLEOTIDE SEQUENCE [LARGE SCALE GENOMIC DNA]</scope>
    <source>
        <strain evidence="2">VT16-26</strain>
    </source>
</reference>
<evidence type="ECO:0000313" key="2">
    <source>
        <dbReference type="Proteomes" id="UP000196355"/>
    </source>
</evidence>
<organism evidence="1 2">
    <name type="scientific">Chryseobacterium mucoviscidosis</name>
    <dbReference type="NCBI Taxonomy" id="1945581"/>
    <lineage>
        <taxon>Bacteria</taxon>
        <taxon>Pseudomonadati</taxon>
        <taxon>Bacteroidota</taxon>
        <taxon>Flavobacteriia</taxon>
        <taxon>Flavobacteriales</taxon>
        <taxon>Weeksellaceae</taxon>
        <taxon>Chryseobacterium group</taxon>
        <taxon>Chryseobacterium</taxon>
    </lineage>
</organism>
<sequence length="199" mass="23780">MKKGIILTFSFLILIFFGFYSYKNNYFIPESQESIDQRRIKIFEKTIKEFKNSKSGRIDLTSTINLRWRIKDFKASENDIEYCENESQNVKYICEINNEAWYGSETKTELPKNELKSLAIFIDGKYIKLDVSQMFNPNFSGELNKSQFQIKKFKHYYLLFGFFSDGAGTYTAHWKIQNEKTERIKISNNDEDFQWQNFK</sequence>
<keyword evidence="2" id="KW-1185">Reference proteome</keyword>
<gene>
    <name evidence="1" type="ORF">B0E34_02035</name>
</gene>
<dbReference type="Proteomes" id="UP000196355">
    <property type="component" value="Unassembled WGS sequence"/>
</dbReference>
<name>A0A202CDB1_9FLAO</name>
<evidence type="ECO:0000313" key="1">
    <source>
        <dbReference type="EMBL" id="OVE61781.1"/>
    </source>
</evidence>
<evidence type="ECO:0008006" key="3">
    <source>
        <dbReference type="Google" id="ProtNLM"/>
    </source>
</evidence>
<dbReference type="RefSeq" id="WP_087706320.1">
    <property type="nucleotide sequence ID" value="NZ_MVAG01000057.1"/>
</dbReference>
<comment type="caution">
    <text evidence="1">The sequence shown here is derived from an EMBL/GenBank/DDBJ whole genome shotgun (WGS) entry which is preliminary data.</text>
</comment>
<dbReference type="AlphaFoldDB" id="A0A202CDB1"/>